<dbReference type="OrthoDB" id="4062651at2759"/>
<organism evidence="1 2">
    <name type="scientific">Tritrichomonas foetus</name>
    <dbReference type="NCBI Taxonomy" id="1144522"/>
    <lineage>
        <taxon>Eukaryota</taxon>
        <taxon>Metamonada</taxon>
        <taxon>Parabasalia</taxon>
        <taxon>Tritrichomonadida</taxon>
        <taxon>Tritrichomonadidae</taxon>
        <taxon>Tritrichomonas</taxon>
    </lineage>
</organism>
<accession>A0A1J4K5B5</accession>
<dbReference type="EMBL" id="MLAK01000721">
    <property type="protein sequence ID" value="OHT06583.1"/>
    <property type="molecule type" value="Genomic_DNA"/>
</dbReference>
<dbReference type="Pfam" id="PF01663">
    <property type="entry name" value="Phosphodiest"/>
    <property type="match status" value="1"/>
</dbReference>
<gene>
    <name evidence="1" type="ORF">TRFO_25321</name>
</gene>
<dbReference type="SUPFAM" id="SSF53649">
    <property type="entry name" value="Alkaline phosphatase-like"/>
    <property type="match status" value="1"/>
</dbReference>
<dbReference type="InterPro" id="IPR017850">
    <property type="entry name" value="Alkaline_phosphatase_core_sf"/>
</dbReference>
<name>A0A1J4K5B5_9EUKA</name>
<sequence>MCEIKRVLIFGLDGIGNSPKTVNTPNLDRIINKGLYTYNGRTEFPPISGECWGTILHGVEPSIHGLTNDIAIGQIWPNESPFPSIFKIIRDKRPDAEFASFCTWNAINTGMIEQNINVHFETGTDDNLTQIISKYIENNDPTLLFIGFDDCDHAGHDHGYFTEKYFQQIEKTDKNVGVLLDVLEKRGMIEDSLLMIVTDHGGGGVNPKDHMFDHPMDMTVFFACCGPKVPHKEIENFGIADIPSIVLSAFSIEIPSGWKGRSLYNI</sequence>
<dbReference type="AlphaFoldDB" id="A0A1J4K5B5"/>
<dbReference type="GeneID" id="94838980"/>
<dbReference type="Gene3D" id="3.40.720.10">
    <property type="entry name" value="Alkaline Phosphatase, subunit A"/>
    <property type="match status" value="1"/>
</dbReference>
<keyword evidence="2" id="KW-1185">Reference proteome</keyword>
<dbReference type="InterPro" id="IPR002591">
    <property type="entry name" value="Phosphodiest/P_Trfase"/>
</dbReference>
<protein>
    <submittedName>
        <fullName evidence="1">Nucleotide pyrophosphatase</fullName>
    </submittedName>
</protein>
<dbReference type="RefSeq" id="XP_068359719.1">
    <property type="nucleotide sequence ID" value="XM_068504276.1"/>
</dbReference>
<reference evidence="1" key="1">
    <citation type="submission" date="2016-10" db="EMBL/GenBank/DDBJ databases">
        <authorList>
            <person name="Benchimol M."/>
            <person name="Almeida L.G."/>
            <person name="Vasconcelos A.T."/>
            <person name="Perreira-Neves A."/>
            <person name="Rosa I.A."/>
            <person name="Tasca T."/>
            <person name="Bogo M.R."/>
            <person name="de Souza W."/>
        </authorList>
    </citation>
    <scope>NUCLEOTIDE SEQUENCE [LARGE SCALE GENOMIC DNA]</scope>
    <source>
        <strain evidence="1">K</strain>
    </source>
</reference>
<dbReference type="CDD" id="cd00016">
    <property type="entry name" value="ALP_like"/>
    <property type="match status" value="1"/>
</dbReference>
<dbReference type="VEuPathDB" id="TrichDB:TRFO_25321"/>
<proteinExistence type="predicted"/>
<dbReference type="PANTHER" id="PTHR10151">
    <property type="entry name" value="ECTONUCLEOTIDE PYROPHOSPHATASE/PHOSPHODIESTERASE"/>
    <property type="match status" value="1"/>
</dbReference>
<dbReference type="GO" id="GO:0016787">
    <property type="term" value="F:hydrolase activity"/>
    <property type="evidence" value="ECO:0007669"/>
    <property type="project" value="UniProtKB-ARBA"/>
</dbReference>
<evidence type="ECO:0000313" key="1">
    <source>
        <dbReference type="EMBL" id="OHT06583.1"/>
    </source>
</evidence>
<comment type="caution">
    <text evidence="1">The sequence shown here is derived from an EMBL/GenBank/DDBJ whole genome shotgun (WGS) entry which is preliminary data.</text>
</comment>
<dbReference type="Proteomes" id="UP000179807">
    <property type="component" value="Unassembled WGS sequence"/>
</dbReference>
<evidence type="ECO:0000313" key="2">
    <source>
        <dbReference type="Proteomes" id="UP000179807"/>
    </source>
</evidence>
<dbReference type="PANTHER" id="PTHR10151:SF120">
    <property type="entry name" value="BIS(5'-ADENOSYL)-TRIPHOSPHATASE"/>
    <property type="match status" value="1"/>
</dbReference>